<dbReference type="SUPFAM" id="SSF47473">
    <property type="entry name" value="EF-hand"/>
    <property type="match status" value="1"/>
</dbReference>
<feature type="compositionally biased region" description="Low complexity" evidence="6">
    <location>
        <begin position="317"/>
        <end position="328"/>
    </location>
</feature>
<comment type="subcellular location">
    <subcellularLocation>
        <location evidence="1">Membrane</location>
        <topology evidence="1">Multi-pass membrane protein</topology>
    </subcellularLocation>
</comment>
<keyword evidence="3" id="KW-0106">Calcium</keyword>
<evidence type="ECO:0000256" key="4">
    <source>
        <dbReference type="ARBA" id="ARBA00022989"/>
    </source>
</evidence>
<evidence type="ECO:0000256" key="3">
    <source>
        <dbReference type="ARBA" id="ARBA00022837"/>
    </source>
</evidence>
<keyword evidence="5 7" id="KW-0472">Membrane</keyword>
<proteinExistence type="predicted"/>
<evidence type="ECO:0000256" key="8">
    <source>
        <dbReference type="SAM" id="SignalP"/>
    </source>
</evidence>
<dbReference type="EMBL" id="HBGW01006885">
    <property type="protein sequence ID" value="CAD9501528.1"/>
    <property type="molecule type" value="Transcribed_RNA"/>
</dbReference>
<dbReference type="Pfam" id="PF00520">
    <property type="entry name" value="Ion_trans"/>
    <property type="match status" value="1"/>
</dbReference>
<dbReference type="GO" id="GO:0005509">
    <property type="term" value="F:calcium ion binding"/>
    <property type="evidence" value="ECO:0007669"/>
    <property type="project" value="InterPro"/>
</dbReference>
<keyword evidence="4 7" id="KW-1133">Transmembrane helix</keyword>
<evidence type="ECO:0000256" key="6">
    <source>
        <dbReference type="SAM" id="MobiDB-lite"/>
    </source>
</evidence>
<dbReference type="InterPro" id="IPR005821">
    <property type="entry name" value="Ion_trans_dom"/>
</dbReference>
<evidence type="ECO:0000259" key="9">
    <source>
        <dbReference type="PROSITE" id="PS50222"/>
    </source>
</evidence>
<evidence type="ECO:0000313" key="10">
    <source>
        <dbReference type="EMBL" id="CAD9501528.1"/>
    </source>
</evidence>
<evidence type="ECO:0000256" key="2">
    <source>
        <dbReference type="ARBA" id="ARBA00022692"/>
    </source>
</evidence>
<dbReference type="Gene3D" id="1.10.238.10">
    <property type="entry name" value="EF-hand"/>
    <property type="match status" value="1"/>
</dbReference>
<feature type="domain" description="EF-hand" evidence="9">
    <location>
        <begin position="125"/>
        <end position="160"/>
    </location>
</feature>
<feature type="chain" id="PRO_5030978692" description="EF-hand domain-containing protein" evidence="8">
    <location>
        <begin position="23"/>
        <end position="354"/>
    </location>
</feature>
<organism evidence="10">
    <name type="scientific">Zooxanthella nutricula</name>
    <dbReference type="NCBI Taxonomy" id="1333877"/>
    <lineage>
        <taxon>Eukaryota</taxon>
        <taxon>Sar</taxon>
        <taxon>Alveolata</taxon>
        <taxon>Dinophyceae</taxon>
        <taxon>Peridiniales</taxon>
        <taxon>Peridiniales incertae sedis</taxon>
        <taxon>Zooxanthella</taxon>
    </lineage>
</organism>
<accession>A0A7S2HVB5</accession>
<evidence type="ECO:0000256" key="5">
    <source>
        <dbReference type="ARBA" id="ARBA00023136"/>
    </source>
</evidence>
<dbReference type="GO" id="GO:0005216">
    <property type="term" value="F:monoatomic ion channel activity"/>
    <property type="evidence" value="ECO:0007669"/>
    <property type="project" value="InterPro"/>
</dbReference>
<name>A0A7S2HVB5_9DINO</name>
<feature type="transmembrane region" description="Helical" evidence="7">
    <location>
        <begin position="81"/>
        <end position="101"/>
    </location>
</feature>
<evidence type="ECO:0000256" key="1">
    <source>
        <dbReference type="ARBA" id="ARBA00004141"/>
    </source>
</evidence>
<dbReference type="Gene3D" id="1.10.287.70">
    <property type="match status" value="1"/>
</dbReference>
<feature type="signal peptide" evidence="8">
    <location>
        <begin position="1"/>
        <end position="22"/>
    </location>
</feature>
<dbReference type="AlphaFoldDB" id="A0A7S2HVB5"/>
<keyword evidence="2 7" id="KW-0812">Transmembrane</keyword>
<dbReference type="PROSITE" id="PS00018">
    <property type="entry name" value="EF_HAND_1"/>
    <property type="match status" value="1"/>
</dbReference>
<keyword evidence="8" id="KW-0732">Signal</keyword>
<feature type="region of interest" description="Disordered" evidence="6">
    <location>
        <begin position="315"/>
        <end position="354"/>
    </location>
</feature>
<sequence length="354" mass="39826">MIFFVLFLFTLVASIIIVEVLARVDFDATDPEIEANIHHVRENFGSVRAALFSFFRVTTVDNWQSVVGPLVALVPLMKPFFVGYIMLCSWTMISILTAVASDSMIEATMNRKEMELQVQAEKQRNFESFLRHCFTQGDTDGNGVLDREEFEVLVKHPRVIREMQTLGATLTGDELCSMWNMLDVEEQGFLSADAFVEGISYLQDTLTTKHIMNIEGKIKRVGYRIDKALGALSEDARVVREQHWQIQELFSESEDMREWSEELLKAWEEWAKTCDSKSYLAAQAILAGDTSTHDEGQSPQKSFGKVSSYGSSFFPHRTSTTSMRASSSDNKSIKAPASPARSSPASPRTSRTSL</sequence>
<dbReference type="InterPro" id="IPR002048">
    <property type="entry name" value="EF_hand_dom"/>
</dbReference>
<dbReference type="InterPro" id="IPR011992">
    <property type="entry name" value="EF-hand-dom_pair"/>
</dbReference>
<evidence type="ECO:0000256" key="7">
    <source>
        <dbReference type="SAM" id="Phobius"/>
    </source>
</evidence>
<gene>
    <name evidence="10" type="ORF">BRAN1462_LOCUS4495</name>
</gene>
<reference evidence="10" key="1">
    <citation type="submission" date="2021-01" db="EMBL/GenBank/DDBJ databases">
        <authorList>
            <person name="Corre E."/>
            <person name="Pelletier E."/>
            <person name="Niang G."/>
            <person name="Scheremetjew M."/>
            <person name="Finn R."/>
            <person name="Kale V."/>
            <person name="Holt S."/>
            <person name="Cochrane G."/>
            <person name="Meng A."/>
            <person name="Brown T."/>
            <person name="Cohen L."/>
        </authorList>
    </citation>
    <scope>NUCLEOTIDE SEQUENCE</scope>
    <source>
        <strain evidence="10">RCC3387</strain>
    </source>
</reference>
<protein>
    <recommendedName>
        <fullName evidence="9">EF-hand domain-containing protein</fullName>
    </recommendedName>
</protein>
<dbReference type="SMART" id="SM00054">
    <property type="entry name" value="EFh"/>
    <property type="match status" value="2"/>
</dbReference>
<dbReference type="GO" id="GO:0016020">
    <property type="term" value="C:membrane"/>
    <property type="evidence" value="ECO:0007669"/>
    <property type="project" value="UniProtKB-SubCell"/>
</dbReference>
<feature type="compositionally biased region" description="Low complexity" evidence="6">
    <location>
        <begin position="335"/>
        <end position="354"/>
    </location>
</feature>
<dbReference type="InterPro" id="IPR018247">
    <property type="entry name" value="EF_Hand_1_Ca_BS"/>
</dbReference>
<dbReference type="PROSITE" id="PS50222">
    <property type="entry name" value="EF_HAND_2"/>
    <property type="match status" value="1"/>
</dbReference>